<dbReference type="Gene3D" id="2.60.40.10">
    <property type="entry name" value="Immunoglobulins"/>
    <property type="match status" value="6"/>
</dbReference>
<feature type="domain" description="Ig-like" evidence="7">
    <location>
        <begin position="36"/>
        <end position="112"/>
    </location>
</feature>
<evidence type="ECO:0000259" key="7">
    <source>
        <dbReference type="PROSITE" id="PS50835"/>
    </source>
</evidence>
<dbReference type="PROSITE" id="PS50853">
    <property type="entry name" value="FN3"/>
    <property type="match status" value="1"/>
</dbReference>
<dbReference type="Pfam" id="PF08205">
    <property type="entry name" value="C2-set_2"/>
    <property type="match status" value="1"/>
</dbReference>
<dbReference type="SUPFAM" id="SSF48726">
    <property type="entry name" value="Immunoglobulin"/>
    <property type="match status" value="5"/>
</dbReference>
<comment type="subcellular location">
    <subcellularLocation>
        <location evidence="1">Membrane</location>
        <topology evidence="1">Single-pass type I membrane protein</topology>
    </subcellularLocation>
</comment>
<keyword evidence="4" id="KW-0325">Glycoprotein</keyword>
<dbReference type="Pfam" id="PF13927">
    <property type="entry name" value="Ig_3"/>
    <property type="match status" value="1"/>
</dbReference>
<feature type="domain" description="Fibronectin type-III" evidence="8">
    <location>
        <begin position="222"/>
        <end position="318"/>
    </location>
</feature>
<dbReference type="Pfam" id="PF00041">
    <property type="entry name" value="fn3"/>
    <property type="match status" value="1"/>
</dbReference>
<organism evidence="9 10">
    <name type="scientific">Tegillarca granosa</name>
    <name type="common">Malaysian cockle</name>
    <name type="synonym">Anadara granosa</name>
    <dbReference type="NCBI Taxonomy" id="220873"/>
    <lineage>
        <taxon>Eukaryota</taxon>
        <taxon>Metazoa</taxon>
        <taxon>Spiralia</taxon>
        <taxon>Lophotrochozoa</taxon>
        <taxon>Mollusca</taxon>
        <taxon>Bivalvia</taxon>
        <taxon>Autobranchia</taxon>
        <taxon>Pteriomorphia</taxon>
        <taxon>Arcoida</taxon>
        <taxon>Arcoidea</taxon>
        <taxon>Arcidae</taxon>
        <taxon>Tegillarca</taxon>
    </lineage>
</organism>
<reference evidence="9 10" key="1">
    <citation type="submission" date="2022-12" db="EMBL/GenBank/DDBJ databases">
        <title>Chromosome-level genome of Tegillarca granosa.</title>
        <authorList>
            <person name="Kim J."/>
        </authorList>
    </citation>
    <scope>NUCLEOTIDE SEQUENCE [LARGE SCALE GENOMIC DNA]</scope>
    <source>
        <strain evidence="9">Teg-2019</strain>
        <tissue evidence="9">Adductor muscle</tissue>
    </source>
</reference>
<dbReference type="InterPro" id="IPR036179">
    <property type="entry name" value="Ig-like_dom_sf"/>
</dbReference>
<evidence type="ECO:0000256" key="3">
    <source>
        <dbReference type="ARBA" id="ARBA00023157"/>
    </source>
</evidence>
<proteinExistence type="predicted"/>
<gene>
    <name evidence="9" type="ORF">KUTeg_014745</name>
</gene>
<dbReference type="CDD" id="cd00063">
    <property type="entry name" value="FN3"/>
    <property type="match status" value="1"/>
</dbReference>
<dbReference type="PANTHER" id="PTHR11640:SF31">
    <property type="entry name" value="IRREGULAR CHIASM C-ROUGHEST PROTEIN-RELATED"/>
    <property type="match status" value="1"/>
</dbReference>
<keyword evidence="3" id="KW-1015">Disulfide bond</keyword>
<dbReference type="SMART" id="SM00408">
    <property type="entry name" value="IGc2"/>
    <property type="match status" value="1"/>
</dbReference>
<name>A0ABQ9EWG0_TEGGR</name>
<evidence type="ECO:0000313" key="9">
    <source>
        <dbReference type="EMBL" id="KAJ8307695.1"/>
    </source>
</evidence>
<feature type="domain" description="Ig-like" evidence="7">
    <location>
        <begin position="717"/>
        <end position="820"/>
    </location>
</feature>
<evidence type="ECO:0000256" key="5">
    <source>
        <dbReference type="ARBA" id="ARBA00023319"/>
    </source>
</evidence>
<dbReference type="PANTHER" id="PTHR11640">
    <property type="entry name" value="NEPHRIN"/>
    <property type="match status" value="1"/>
</dbReference>
<dbReference type="InterPro" id="IPR003598">
    <property type="entry name" value="Ig_sub2"/>
</dbReference>
<evidence type="ECO:0000259" key="8">
    <source>
        <dbReference type="PROSITE" id="PS50853"/>
    </source>
</evidence>
<keyword evidence="10" id="KW-1185">Reference proteome</keyword>
<comment type="caution">
    <text evidence="9">The sequence shown here is derived from an EMBL/GenBank/DDBJ whole genome shotgun (WGS) entry which is preliminary data.</text>
</comment>
<dbReference type="InterPro" id="IPR036116">
    <property type="entry name" value="FN3_sf"/>
</dbReference>
<feature type="transmembrane region" description="Helical" evidence="6">
    <location>
        <begin position="828"/>
        <end position="854"/>
    </location>
</feature>
<protein>
    <recommendedName>
        <fullName evidence="11">HMCN</fullName>
    </recommendedName>
</protein>
<feature type="domain" description="Ig-like" evidence="7">
    <location>
        <begin position="117"/>
        <end position="163"/>
    </location>
</feature>
<dbReference type="InterPro" id="IPR013162">
    <property type="entry name" value="CD80_C2-set"/>
</dbReference>
<evidence type="ECO:0008006" key="11">
    <source>
        <dbReference type="Google" id="ProtNLM"/>
    </source>
</evidence>
<keyword evidence="2 6" id="KW-0472">Membrane</keyword>
<evidence type="ECO:0000256" key="4">
    <source>
        <dbReference type="ARBA" id="ARBA00023180"/>
    </source>
</evidence>
<dbReference type="SMART" id="SM00409">
    <property type="entry name" value="IG"/>
    <property type="match status" value="4"/>
</dbReference>
<evidence type="ECO:0000256" key="6">
    <source>
        <dbReference type="SAM" id="Phobius"/>
    </source>
</evidence>
<evidence type="ECO:0000256" key="2">
    <source>
        <dbReference type="ARBA" id="ARBA00023136"/>
    </source>
</evidence>
<dbReference type="InterPro" id="IPR013783">
    <property type="entry name" value="Ig-like_fold"/>
</dbReference>
<feature type="domain" description="Ig-like" evidence="7">
    <location>
        <begin position="628"/>
        <end position="712"/>
    </location>
</feature>
<dbReference type="EMBL" id="JARBDR010000752">
    <property type="protein sequence ID" value="KAJ8307695.1"/>
    <property type="molecule type" value="Genomic_DNA"/>
</dbReference>
<dbReference type="InterPro" id="IPR003599">
    <property type="entry name" value="Ig_sub"/>
</dbReference>
<dbReference type="InterPro" id="IPR051275">
    <property type="entry name" value="Cell_adhesion_signaling"/>
</dbReference>
<dbReference type="Proteomes" id="UP001217089">
    <property type="component" value="Unassembled WGS sequence"/>
</dbReference>
<evidence type="ECO:0000256" key="1">
    <source>
        <dbReference type="ARBA" id="ARBA00004479"/>
    </source>
</evidence>
<keyword evidence="5" id="KW-0393">Immunoglobulin domain</keyword>
<dbReference type="SMART" id="SM00060">
    <property type="entry name" value="FN3"/>
    <property type="match status" value="1"/>
</dbReference>
<feature type="domain" description="Ig-like" evidence="7">
    <location>
        <begin position="519"/>
        <end position="622"/>
    </location>
</feature>
<evidence type="ECO:0000313" key="10">
    <source>
        <dbReference type="Proteomes" id="UP001217089"/>
    </source>
</evidence>
<dbReference type="InterPro" id="IPR003961">
    <property type="entry name" value="FN3_dom"/>
</dbReference>
<dbReference type="InterPro" id="IPR007110">
    <property type="entry name" value="Ig-like_dom"/>
</dbReference>
<dbReference type="SUPFAM" id="SSF49265">
    <property type="entry name" value="Fibronectin type III"/>
    <property type="match status" value="1"/>
</dbReference>
<dbReference type="PROSITE" id="PS50835">
    <property type="entry name" value="IG_LIKE"/>
    <property type="match status" value="5"/>
</dbReference>
<sequence length="929" mass="103749">MLVRDGDINQAVQLSNDGSNVCYNVTTAATIIAVVGQNISLTCVTGQSRPRSYIQWYIGNDNYTINSTSTVTNGQDELTSVTSILTFTLTRNQANLAVNCKAYNIDPNMPVELVTKPKLNVQYPLHPMAEIKDVGDSLSVTDSSFVTLHCEVEGGSPLAVINWNCFCGTVTNASESGIARSIITFTASSSLNGKLCICSATHPASVIKNDLVQIIVTSKPQPPRYLEIFKTKKKSIVLKWERGSKSNFQHQYVILVQNMVSLELRKYLINDDLKKTNYSFEIEDLLPSTTYKFQLYSMNENENSSFLSVLASVASESKGNNQNSDVKPKETTKFKDISDTETRDYENMYTGHKNQSKRHSVRHVGLQSETTAENQHTYQTIEHTKDHGYENQTIRDIDTYESLQPGAAIDNQRTYQKLKKKKTGNDDIPMDVYLSWTLNPIPDPFGIIVVRNSNINSIFYASGTAIASEDPSYTGRIVFNGDTATGQMKFIIKNITKIDAGLYSAALAGAAGSAIYQGPTLYVFGKPTKPLITELSSPIINNNLQLNCSSTSTTVPRNHNISISYRWNIDGVNVTNSSGRYILSGSRVTIQDVQINDTNSIITCTGREQGGLESDESNKYVLESLYGPSTVTFTPSTNHYIANELATLPDITCRVNCNPKCEYKWTKDGELSSHGSGYTLSLKNISLNDSGLYRCIGWNRYNTSHSDDIFINVQYKPVITYTSITQERNRTAKIIVDFYSVPKPLKVEWLKEGSVIPLSEKYRQSITVVEVTLTLHDVKVNLYGYRAKLSFTSLTDSDYGAYILKIENEKGIASQKIEFSTEASTDGYLLIVGLTVGIAIPVLVATAVVTVYLFRRRKQKNETDQMNEMRHYEDIGNKTNENVYQGISLEGYEDNQDPPININEYEQVENTQGVREYENSEQKSIFYKI</sequence>
<keyword evidence="6" id="KW-1133">Transmembrane helix</keyword>
<keyword evidence="6" id="KW-0812">Transmembrane</keyword>
<accession>A0ABQ9EWG0</accession>